<evidence type="ECO:0000256" key="6">
    <source>
        <dbReference type="ARBA" id="ARBA00023196"/>
    </source>
</evidence>
<feature type="domain" description="ATP synthase F1 complex delta/epsilon subunit N-terminal" evidence="8">
    <location>
        <begin position="6"/>
        <end position="84"/>
    </location>
</feature>
<evidence type="ECO:0000256" key="5">
    <source>
        <dbReference type="ARBA" id="ARBA00023136"/>
    </source>
</evidence>
<dbReference type="GO" id="GO:0045259">
    <property type="term" value="C:proton-transporting ATP synthase complex"/>
    <property type="evidence" value="ECO:0007669"/>
    <property type="project" value="UniProtKB-KW"/>
</dbReference>
<dbReference type="InterPro" id="IPR020546">
    <property type="entry name" value="ATP_synth_F1_dsu/esu_N"/>
</dbReference>
<evidence type="ECO:0000256" key="4">
    <source>
        <dbReference type="ARBA" id="ARBA00023065"/>
    </source>
</evidence>
<proteinExistence type="inferred from homology"/>
<keyword evidence="3 7" id="KW-0813">Transport</keyword>
<gene>
    <name evidence="7" type="primary">atpC</name>
    <name evidence="9" type="ORF">COV24_03110</name>
</gene>
<keyword evidence="6 7" id="KW-0139">CF(1)</keyword>
<comment type="subcellular location">
    <subcellularLocation>
        <location evidence="7">Cell membrane</location>
        <topology evidence="7">Peripheral membrane protein</topology>
    </subcellularLocation>
    <subcellularLocation>
        <location evidence="1">Endomembrane system</location>
        <topology evidence="1">Peripheral membrane protein</topology>
    </subcellularLocation>
</comment>
<comment type="function">
    <text evidence="7">Produces ATP from ADP in the presence of a proton gradient across the membrane.</text>
</comment>
<dbReference type="GO" id="GO:0005524">
    <property type="term" value="F:ATP binding"/>
    <property type="evidence" value="ECO:0007669"/>
    <property type="project" value="UniProtKB-UniRule"/>
</dbReference>
<evidence type="ECO:0000259" key="8">
    <source>
        <dbReference type="Pfam" id="PF02823"/>
    </source>
</evidence>
<evidence type="ECO:0000256" key="2">
    <source>
        <dbReference type="ARBA" id="ARBA00005712"/>
    </source>
</evidence>
<dbReference type="Proteomes" id="UP000230214">
    <property type="component" value="Unassembled WGS sequence"/>
</dbReference>
<keyword evidence="7" id="KW-1003">Cell membrane</keyword>
<evidence type="ECO:0000313" key="10">
    <source>
        <dbReference type="Proteomes" id="UP000230214"/>
    </source>
</evidence>
<dbReference type="InterPro" id="IPR036771">
    <property type="entry name" value="ATPsynth_dsu/esu_N"/>
</dbReference>
<accession>A0A2H0RA56</accession>
<reference evidence="9 10" key="1">
    <citation type="submission" date="2017-09" db="EMBL/GenBank/DDBJ databases">
        <title>Depth-based differentiation of microbial function through sediment-hosted aquifers and enrichment of novel symbionts in the deep terrestrial subsurface.</title>
        <authorList>
            <person name="Probst A.J."/>
            <person name="Ladd B."/>
            <person name="Jarett J.K."/>
            <person name="Geller-Mcgrath D.E."/>
            <person name="Sieber C.M."/>
            <person name="Emerson J.B."/>
            <person name="Anantharaman K."/>
            <person name="Thomas B.C."/>
            <person name="Malmstrom R."/>
            <person name="Stieglmeier M."/>
            <person name="Klingl A."/>
            <person name="Woyke T."/>
            <person name="Ryan C.M."/>
            <person name="Banfield J.F."/>
        </authorList>
    </citation>
    <scope>NUCLEOTIDE SEQUENCE [LARGE SCALE GENOMIC DNA]</scope>
    <source>
        <strain evidence="9">CG10_big_fil_rev_8_21_14_0_10_32_10</strain>
    </source>
</reference>
<evidence type="ECO:0000313" key="9">
    <source>
        <dbReference type="EMBL" id="PIR43409.1"/>
    </source>
</evidence>
<evidence type="ECO:0000256" key="1">
    <source>
        <dbReference type="ARBA" id="ARBA00004184"/>
    </source>
</evidence>
<dbReference type="GO" id="GO:0012505">
    <property type="term" value="C:endomembrane system"/>
    <property type="evidence" value="ECO:0007669"/>
    <property type="project" value="UniProtKB-SubCell"/>
</dbReference>
<dbReference type="SUPFAM" id="SSF51344">
    <property type="entry name" value="Epsilon subunit of F1F0-ATP synthase N-terminal domain"/>
    <property type="match status" value="1"/>
</dbReference>
<evidence type="ECO:0000256" key="7">
    <source>
        <dbReference type="HAMAP-Rule" id="MF_00530"/>
    </source>
</evidence>
<keyword evidence="7" id="KW-0375">Hydrogen ion transport</keyword>
<dbReference type="GO" id="GO:0005886">
    <property type="term" value="C:plasma membrane"/>
    <property type="evidence" value="ECO:0007669"/>
    <property type="project" value="UniProtKB-SubCell"/>
</dbReference>
<dbReference type="InterPro" id="IPR001469">
    <property type="entry name" value="ATP_synth_F1_dsu/esu"/>
</dbReference>
<comment type="subunit">
    <text evidence="7">F-type ATPases have 2 components, CF(1) - the catalytic core - and CF(0) - the membrane proton channel. CF(1) has five subunits: alpha(3), beta(3), gamma(1), delta(1), epsilon(1). CF(0) has three main subunits: a, b and c.</text>
</comment>
<dbReference type="Pfam" id="PF02823">
    <property type="entry name" value="ATP-synt_DE_N"/>
    <property type="match status" value="1"/>
</dbReference>
<name>A0A2H0RA56_UNCKA</name>
<sequence length="139" mass="16053">MAENSFKLKLISPTALYYKGRSSVITLSTKSGVVQILPHHADFLGYFEATSLHIKRDGGDEETFFLQKGFIRFSNKYNSCSITAHRVSKKSELSQIDYTQYLAYIKNLLDREETLDNYTVKFLRDEKVIIEKTLEEAKK</sequence>
<dbReference type="GO" id="GO:0046933">
    <property type="term" value="F:proton-transporting ATP synthase activity, rotational mechanism"/>
    <property type="evidence" value="ECO:0007669"/>
    <property type="project" value="UniProtKB-UniRule"/>
</dbReference>
<organism evidence="9 10">
    <name type="scientific">candidate division WWE3 bacterium CG10_big_fil_rev_8_21_14_0_10_32_10</name>
    <dbReference type="NCBI Taxonomy" id="1975090"/>
    <lineage>
        <taxon>Bacteria</taxon>
        <taxon>Katanobacteria</taxon>
    </lineage>
</organism>
<dbReference type="HAMAP" id="MF_00530">
    <property type="entry name" value="ATP_synth_epsil_bac"/>
    <property type="match status" value="1"/>
</dbReference>
<protein>
    <recommendedName>
        <fullName evidence="7">ATP synthase epsilon chain</fullName>
    </recommendedName>
    <alternativeName>
        <fullName evidence="7">ATP synthase F1 sector epsilon subunit</fullName>
    </alternativeName>
    <alternativeName>
        <fullName evidence="7">F-ATPase epsilon subunit</fullName>
    </alternativeName>
</protein>
<keyword evidence="7" id="KW-0066">ATP synthesis</keyword>
<comment type="similarity">
    <text evidence="2 7">Belongs to the ATPase epsilon chain family.</text>
</comment>
<keyword evidence="4 7" id="KW-0406">Ion transport</keyword>
<dbReference type="AlphaFoldDB" id="A0A2H0RA56"/>
<dbReference type="EMBL" id="PCXU01000025">
    <property type="protein sequence ID" value="PIR43409.1"/>
    <property type="molecule type" value="Genomic_DNA"/>
</dbReference>
<evidence type="ECO:0000256" key="3">
    <source>
        <dbReference type="ARBA" id="ARBA00022448"/>
    </source>
</evidence>
<dbReference type="Gene3D" id="2.60.15.10">
    <property type="entry name" value="F0F1 ATP synthase delta/epsilon subunit, N-terminal"/>
    <property type="match status" value="1"/>
</dbReference>
<comment type="caution">
    <text evidence="9">The sequence shown here is derived from an EMBL/GenBank/DDBJ whole genome shotgun (WGS) entry which is preliminary data.</text>
</comment>
<keyword evidence="5 7" id="KW-0472">Membrane</keyword>